<dbReference type="GO" id="GO:0045324">
    <property type="term" value="P:late endosome to vacuole transport"/>
    <property type="evidence" value="ECO:0007669"/>
    <property type="project" value="InterPro"/>
</dbReference>
<dbReference type="InterPro" id="IPR008271">
    <property type="entry name" value="Ser/Thr_kinase_AS"/>
</dbReference>
<dbReference type="RefSeq" id="XP_068347166.1">
    <property type="nucleotide sequence ID" value="XM_068512844.1"/>
</dbReference>
<dbReference type="GO" id="GO:0005770">
    <property type="term" value="C:late endosome"/>
    <property type="evidence" value="ECO:0007669"/>
    <property type="project" value="TreeGrafter"/>
</dbReference>
<dbReference type="InterPro" id="IPR036322">
    <property type="entry name" value="WD40_repeat_dom_sf"/>
</dbReference>
<dbReference type="PROSITE" id="PS00108">
    <property type="entry name" value="PROTEIN_KINASE_ST"/>
    <property type="match status" value="1"/>
</dbReference>
<dbReference type="InterPro" id="IPR015943">
    <property type="entry name" value="WD40/YVTN_repeat-like_dom_sf"/>
</dbReference>
<proteinExistence type="predicted"/>
<dbReference type="Pfam" id="PF00069">
    <property type="entry name" value="Pkinase"/>
    <property type="match status" value="1"/>
</dbReference>
<evidence type="ECO:0000313" key="4">
    <source>
        <dbReference type="EMBL" id="OHS94029.1"/>
    </source>
</evidence>
<dbReference type="Gene3D" id="2.130.10.10">
    <property type="entry name" value="YVTN repeat-like/Quinoprotein amine dehydrogenase"/>
    <property type="match status" value="1"/>
</dbReference>
<dbReference type="InterPro" id="IPR011009">
    <property type="entry name" value="Kinase-like_dom_sf"/>
</dbReference>
<organism evidence="4 5">
    <name type="scientific">Tritrichomonas foetus</name>
    <dbReference type="NCBI Taxonomy" id="1144522"/>
    <lineage>
        <taxon>Eukaryota</taxon>
        <taxon>Metamonada</taxon>
        <taxon>Parabasalia</taxon>
        <taxon>Tritrichomonadida</taxon>
        <taxon>Tritrichomonadidae</taxon>
        <taxon>Tritrichomonas</taxon>
    </lineage>
</organism>
<evidence type="ECO:0000256" key="1">
    <source>
        <dbReference type="ARBA" id="ARBA00022574"/>
    </source>
</evidence>
<dbReference type="Proteomes" id="UP000179807">
    <property type="component" value="Unassembled WGS sequence"/>
</dbReference>
<keyword evidence="5" id="KW-1185">Reference proteome</keyword>
<dbReference type="VEuPathDB" id="TrichDB:TRFO_39795"/>
<feature type="domain" description="Protein kinase" evidence="3">
    <location>
        <begin position="23"/>
        <end position="301"/>
    </location>
</feature>
<dbReference type="SUPFAM" id="SSF50978">
    <property type="entry name" value="WD40 repeat-like"/>
    <property type="match status" value="1"/>
</dbReference>
<dbReference type="GO" id="GO:0016236">
    <property type="term" value="P:macroautophagy"/>
    <property type="evidence" value="ECO:0007669"/>
    <property type="project" value="InterPro"/>
</dbReference>
<dbReference type="OrthoDB" id="242910at2759"/>
<dbReference type="GO" id="GO:0005524">
    <property type="term" value="F:ATP binding"/>
    <property type="evidence" value="ECO:0007669"/>
    <property type="project" value="InterPro"/>
</dbReference>
<dbReference type="GO" id="GO:0004674">
    <property type="term" value="F:protein serine/threonine kinase activity"/>
    <property type="evidence" value="ECO:0007669"/>
    <property type="project" value="InterPro"/>
</dbReference>
<evidence type="ECO:0000256" key="2">
    <source>
        <dbReference type="ARBA" id="ARBA00022741"/>
    </source>
</evidence>
<dbReference type="GO" id="GO:0071561">
    <property type="term" value="C:nucleus-vacuole junction"/>
    <property type="evidence" value="ECO:0007669"/>
    <property type="project" value="TreeGrafter"/>
</dbReference>
<dbReference type="InterPro" id="IPR000719">
    <property type="entry name" value="Prot_kinase_dom"/>
</dbReference>
<dbReference type="SUPFAM" id="SSF56112">
    <property type="entry name" value="Protein kinase-like (PK-like)"/>
    <property type="match status" value="1"/>
</dbReference>
<sequence>MGNQIVIPSPTNWYTQILSTNGYKITEQIECGDLFLKFDSRRRKTHDREEKKFIYFIKAYQNYEPLTKLPGYDDYRKYFDRINGISSNSGIVNYTTILETQNEVFFIRKKLGRTLSEVATFQEPPLYPEEKLWITFQISHAIRALHALKLAHGDLKPSNILVMPSDQIHIVDPAPFKPATLDPQKPHLFYYFFANGKSSGYFLAPERISSEISEGKEINLMLADLFSLGCVIAFLYLNGDFLFNLDTISKYIKGEFDVDPILAPINDRNIIRFIKGLISLNPSRRLEIFNQFMEKVPSKFIQMRKLFFRASYEEPSVDFPKVASILQKNNIGMKVAFFNYFADRALKLTNLCDLLYSIDFMIDYTRSLDDEAKVTRVIPLLLQLGEIRISSVRHTILFGLLDVFRNIKVVPADYKTIFVNSIKPRLQAQLIGRDSTESDAIAAAEFLPYFAWEVNRLHPDSLQTILMAFGNIFANKKLTIFRAFARPIREVAKKANFEFFSAFFVFFMSSINSLPPFKIEVIKILIEFYKYAKEEEKIYYVEQFYIFLTGIFDIIDRDRERDPEKEDKDQEELICVILEFFILVMDRNFLPRTFTYALAEKTMPYLYHKKAKIRTLMTRTLRYFTPLAQQGPLLHFAFDRVKITPESRPAIQKKRPNARIGSPLKLVDSVNSPNFDPRFLKTSRIANEPVTSISLDNDFCVYVSDNKTVRWLSICGQMLPVRTITSKDYSNSPIIDISSIDAQVVVSCKNGLVDAIDNHHAKTTRMREKFTNNDFSTCLCPLRLSNCILTGQDKGIVQRIDLRSPDTQIIMPFNLNGLVSLSTIPGKEIVCCAGFSCGIVATIDLRMNLPLAMTLTIPAYQVWQVYSPNNDTAYAVCDGTTIQVVEEPTNNVAACIYGHKFVGASHNGGVVLVDDNSVSYVDFFTKQNSLKLYDGSKISLSLSNTDINESLSSDELSGRSLHSHSVPVTCIDHIGDLFVSGDISGFVNIWSTGNFDPKIFQ</sequence>
<dbReference type="GO" id="GO:0006623">
    <property type="term" value="P:protein targeting to vacuole"/>
    <property type="evidence" value="ECO:0007669"/>
    <property type="project" value="TreeGrafter"/>
</dbReference>
<dbReference type="SMART" id="SM00220">
    <property type="entry name" value="S_TKc"/>
    <property type="match status" value="1"/>
</dbReference>
<dbReference type="PANTHER" id="PTHR17583:SF0">
    <property type="entry name" value="PHOSPHOINOSITIDE 3-KINASE REGULATORY SUBUNIT 4"/>
    <property type="match status" value="1"/>
</dbReference>
<dbReference type="GO" id="GO:0034272">
    <property type="term" value="C:phosphatidylinositol 3-kinase complex, class III, type II"/>
    <property type="evidence" value="ECO:0007669"/>
    <property type="project" value="TreeGrafter"/>
</dbReference>
<dbReference type="AlphaFoldDB" id="A0A1J4J9D1"/>
<protein>
    <recommendedName>
        <fullName evidence="3">Protein kinase domain-containing protein</fullName>
    </recommendedName>
</protein>
<name>A0A1J4J9D1_9EUKA</name>
<reference evidence="4" key="1">
    <citation type="submission" date="2016-10" db="EMBL/GenBank/DDBJ databases">
        <authorList>
            <person name="Benchimol M."/>
            <person name="Almeida L.G."/>
            <person name="Vasconcelos A.T."/>
            <person name="Perreira-Neves A."/>
            <person name="Rosa I.A."/>
            <person name="Tasca T."/>
            <person name="Bogo M.R."/>
            <person name="de Souza W."/>
        </authorList>
    </citation>
    <scope>NUCLEOTIDE SEQUENCE [LARGE SCALE GENOMIC DNA]</scope>
    <source>
        <strain evidence="4">K</strain>
    </source>
</reference>
<dbReference type="InterPro" id="IPR045162">
    <property type="entry name" value="Vps15-like"/>
</dbReference>
<gene>
    <name evidence="4" type="ORF">TRFO_39795</name>
</gene>
<evidence type="ECO:0000313" key="5">
    <source>
        <dbReference type="Proteomes" id="UP000179807"/>
    </source>
</evidence>
<accession>A0A1J4J9D1</accession>
<keyword evidence="1" id="KW-0853">WD repeat</keyword>
<dbReference type="GeneID" id="94847548"/>
<comment type="caution">
    <text evidence="4">The sequence shown here is derived from an EMBL/GenBank/DDBJ whole genome shotgun (WGS) entry which is preliminary data.</text>
</comment>
<dbReference type="PROSITE" id="PS50011">
    <property type="entry name" value="PROTEIN_KINASE_DOM"/>
    <property type="match status" value="1"/>
</dbReference>
<keyword evidence="2" id="KW-0547">Nucleotide-binding</keyword>
<dbReference type="Gene3D" id="1.10.510.10">
    <property type="entry name" value="Transferase(Phosphotransferase) domain 1"/>
    <property type="match status" value="1"/>
</dbReference>
<dbReference type="EMBL" id="MLAK01001356">
    <property type="protein sequence ID" value="OHS94029.1"/>
    <property type="molecule type" value="Genomic_DNA"/>
</dbReference>
<dbReference type="PANTHER" id="PTHR17583">
    <property type="entry name" value="PHOSPHOINOSITIDE 3-KINASE REGULATORY SUBUNIT 4"/>
    <property type="match status" value="1"/>
</dbReference>
<evidence type="ECO:0000259" key="3">
    <source>
        <dbReference type="PROSITE" id="PS50011"/>
    </source>
</evidence>
<dbReference type="GO" id="GO:0034271">
    <property type="term" value="C:phosphatidylinositol 3-kinase complex, class III, type I"/>
    <property type="evidence" value="ECO:0007669"/>
    <property type="project" value="TreeGrafter"/>
</dbReference>